<dbReference type="InterPro" id="IPR013783">
    <property type="entry name" value="Ig-like_fold"/>
</dbReference>
<comment type="caution">
    <text evidence="3">The sequence shown here is derived from an EMBL/GenBank/DDBJ whole genome shotgun (WGS) entry which is preliminary data.</text>
</comment>
<organism evidence="3 4">
    <name type="scientific">Segatella baroniae F0067</name>
    <dbReference type="NCBI Taxonomy" id="1115809"/>
    <lineage>
        <taxon>Bacteria</taxon>
        <taxon>Pseudomonadati</taxon>
        <taxon>Bacteroidota</taxon>
        <taxon>Bacteroidia</taxon>
        <taxon>Bacteroidales</taxon>
        <taxon>Prevotellaceae</taxon>
        <taxon>Segatella</taxon>
    </lineage>
</organism>
<dbReference type="AlphaFoldDB" id="U2P7I3"/>
<protein>
    <submittedName>
        <fullName evidence="3">Bacteroidetes-associated carbohydrate-binding domain protein</fullName>
    </submittedName>
</protein>
<evidence type="ECO:0000259" key="2">
    <source>
        <dbReference type="Pfam" id="PF13004"/>
    </source>
</evidence>
<keyword evidence="4" id="KW-1185">Reference proteome</keyword>
<sequence length="364" mass="39884">MKRKVFSSMILLLGMVFFAACSDDNSKEVDWRSPIKIVNSDILFEGGKATGGLRVAAPAAITAQISASWCHIAVVNGDSITVSVDENKEIAGRSAAIRISCGDQSLDAVVQQKGLSFLPHLVSTLSLESDHSVMKFYVKHTSDAKAWSDVAWLKASVDGDSLVVETSENAGTAGRPGKVYVQSGPYTDSMEVYQAYSFDKAYLQTYNLMYHVKSAWKSVPVELAKAEDGSYLLRFADKNNAHLVDLAFPVEVDKTKMTFSIANLSLLGSKDYKGKTYRIMTLIMGLKKGTTSVYRYKDASIKVVASPKVVDGKVNWNFTPNESFDSSVYEFAQIRLALSKDGTYSGYTTPAWLDLPSLYLVQAD</sequence>
<evidence type="ECO:0000313" key="4">
    <source>
        <dbReference type="Proteomes" id="UP000016648"/>
    </source>
</evidence>
<evidence type="ECO:0000313" key="3">
    <source>
        <dbReference type="EMBL" id="ERK40111.1"/>
    </source>
</evidence>
<dbReference type="RefSeq" id="WP_021589240.1">
    <property type="nucleotide sequence ID" value="NZ_AWEY01000008.1"/>
</dbReference>
<dbReference type="PATRIC" id="fig|1115809.3.peg.785"/>
<dbReference type="Pfam" id="PF13004">
    <property type="entry name" value="BACON"/>
    <property type="match status" value="1"/>
</dbReference>
<accession>U2P7I3</accession>
<reference evidence="3 4" key="1">
    <citation type="submission" date="2013-08" db="EMBL/GenBank/DDBJ databases">
        <authorList>
            <person name="Durkin A.S."/>
            <person name="Haft D.R."/>
            <person name="McCorrison J."/>
            <person name="Torralba M."/>
            <person name="Gillis M."/>
            <person name="Haft D.H."/>
            <person name="Methe B."/>
            <person name="Sutton G."/>
            <person name="Nelson K.E."/>
        </authorList>
    </citation>
    <scope>NUCLEOTIDE SEQUENCE [LARGE SCALE GENOMIC DNA]</scope>
    <source>
        <strain evidence="3 4">F0067</strain>
    </source>
</reference>
<feature type="signal peptide" evidence="1">
    <location>
        <begin position="1"/>
        <end position="19"/>
    </location>
</feature>
<dbReference type="CDD" id="cd14948">
    <property type="entry name" value="BACON"/>
    <property type="match status" value="1"/>
</dbReference>
<feature type="domain" description="BACON" evidence="2">
    <location>
        <begin position="65"/>
        <end position="111"/>
    </location>
</feature>
<dbReference type="EMBL" id="AWEY01000008">
    <property type="protein sequence ID" value="ERK40111.1"/>
    <property type="molecule type" value="Genomic_DNA"/>
</dbReference>
<feature type="chain" id="PRO_5004633485" evidence="1">
    <location>
        <begin position="20"/>
        <end position="364"/>
    </location>
</feature>
<evidence type="ECO:0000256" key="1">
    <source>
        <dbReference type="SAM" id="SignalP"/>
    </source>
</evidence>
<keyword evidence="1" id="KW-0732">Signal</keyword>
<gene>
    <name evidence="3" type="ORF">HMPREF9135_0302</name>
</gene>
<dbReference type="Gene3D" id="2.60.40.10">
    <property type="entry name" value="Immunoglobulins"/>
    <property type="match status" value="1"/>
</dbReference>
<name>U2P7I3_9BACT</name>
<proteinExistence type="predicted"/>
<dbReference type="Proteomes" id="UP000016648">
    <property type="component" value="Unassembled WGS sequence"/>
</dbReference>
<dbReference type="InterPro" id="IPR024361">
    <property type="entry name" value="BACON"/>
</dbReference>
<dbReference type="PROSITE" id="PS51257">
    <property type="entry name" value="PROKAR_LIPOPROTEIN"/>
    <property type="match status" value="1"/>
</dbReference>